<evidence type="ECO:0000259" key="1">
    <source>
        <dbReference type="PROSITE" id="PS51918"/>
    </source>
</evidence>
<gene>
    <name evidence="2" type="ORF">A2008_05560</name>
</gene>
<dbReference type="SUPFAM" id="SSF102114">
    <property type="entry name" value="Radical SAM enzymes"/>
    <property type="match status" value="1"/>
</dbReference>
<protein>
    <recommendedName>
        <fullName evidence="1">Radical SAM core domain-containing protein</fullName>
    </recommendedName>
</protein>
<sequence length="540" mass="60946">MDYRFLLQNDKYIKDEIHLIKPSSGHIRACAIYPNHYDTAMSSLGFHFLYESLNAWPELSVERCYLPGEKSIKLVCSKYLSSFETATPLVNFNILAFSVSYETDFINVLRILKLAKVPFSREERLAGGYPLLICGGPATFQNIVPMYEIFDVFSVGAGEITIGTVVSKYIELAGQRKGTSEINREIMRALGGADNFFVPSQCASMKGSKIVRCAAPAENKYAKTVILTPHTEFKMRALIETVRGCVRRCKFCMVGSCYGRFRYNPAEDIYKYIESVLTHTRKIGLLGPAVSAHPDLVELYKNTRERKLDISMSSVYINEISGELIRMLSENEQKNITVAVESACEEVRNAVSKNLADADIFENLDKALECGIKNFKIYFILGLYDFFGKSGGDEAGDTAAFIARLEGYLTRRRPDARLKISINPLVVKPRTPMCYAMPQNAGFFDFYSGPEYITELEARYKRIASELKSSNIEFSEKNFADSALLKLINECGVNLFDFFDDFFYNESKNSRAVIKIMRERPEAFDPAAAAEKLFAVDFVN</sequence>
<dbReference type="PROSITE" id="PS51918">
    <property type="entry name" value="RADICAL_SAM"/>
    <property type="match status" value="1"/>
</dbReference>
<dbReference type="Pfam" id="PF04055">
    <property type="entry name" value="Radical_SAM"/>
    <property type="match status" value="1"/>
</dbReference>
<dbReference type="PANTHER" id="PTHR42731:SF5">
    <property type="entry name" value="RADICAL SAM DOMAIN PROTEIN"/>
    <property type="match status" value="1"/>
</dbReference>
<dbReference type="Proteomes" id="UP000178735">
    <property type="component" value="Unassembled WGS sequence"/>
</dbReference>
<dbReference type="CDD" id="cd01335">
    <property type="entry name" value="Radical_SAM"/>
    <property type="match status" value="1"/>
</dbReference>
<feature type="domain" description="Radical SAM core" evidence="1">
    <location>
        <begin position="231"/>
        <end position="466"/>
    </location>
</feature>
<dbReference type="InterPro" id="IPR006638">
    <property type="entry name" value="Elp3/MiaA/NifB-like_rSAM"/>
</dbReference>
<dbReference type="Pfam" id="PF19864">
    <property type="entry name" value="Radical_SAM_N2"/>
    <property type="match status" value="1"/>
</dbReference>
<proteinExistence type="predicted"/>
<organism evidence="2 3">
    <name type="scientific">Candidatus Wallbacteria bacterium GWC2_49_35</name>
    <dbReference type="NCBI Taxonomy" id="1817813"/>
    <lineage>
        <taxon>Bacteria</taxon>
        <taxon>Candidatus Walliibacteriota</taxon>
    </lineage>
</organism>
<accession>A0A1F7WPC1</accession>
<dbReference type="InterPro" id="IPR007197">
    <property type="entry name" value="rSAM"/>
</dbReference>
<comment type="caution">
    <text evidence="2">The sequence shown here is derived from an EMBL/GenBank/DDBJ whole genome shotgun (WGS) entry which is preliminary data.</text>
</comment>
<dbReference type="SFLD" id="SFLDG01082">
    <property type="entry name" value="B12-binding_domain_containing"/>
    <property type="match status" value="1"/>
</dbReference>
<dbReference type="EMBL" id="MGFH01000138">
    <property type="protein sequence ID" value="OGM04683.1"/>
    <property type="molecule type" value="Genomic_DNA"/>
</dbReference>
<dbReference type="SFLD" id="SFLDS00029">
    <property type="entry name" value="Radical_SAM"/>
    <property type="match status" value="1"/>
</dbReference>
<dbReference type="GO" id="GO:0051536">
    <property type="term" value="F:iron-sulfur cluster binding"/>
    <property type="evidence" value="ECO:0007669"/>
    <property type="project" value="InterPro"/>
</dbReference>
<dbReference type="PANTHER" id="PTHR42731">
    <property type="entry name" value="SLL1084 PROTEIN"/>
    <property type="match status" value="1"/>
</dbReference>
<dbReference type="AlphaFoldDB" id="A0A1F7WPC1"/>
<dbReference type="InterPro" id="IPR023404">
    <property type="entry name" value="rSAM_horseshoe"/>
</dbReference>
<dbReference type="InterPro" id="IPR058240">
    <property type="entry name" value="rSAM_sf"/>
</dbReference>
<dbReference type="InterPro" id="IPR045784">
    <property type="entry name" value="Radical_SAM_N2"/>
</dbReference>
<name>A0A1F7WPC1_9BACT</name>
<dbReference type="GO" id="GO:0003824">
    <property type="term" value="F:catalytic activity"/>
    <property type="evidence" value="ECO:0007669"/>
    <property type="project" value="InterPro"/>
</dbReference>
<reference evidence="2 3" key="1">
    <citation type="journal article" date="2016" name="Nat. Commun.">
        <title>Thousands of microbial genomes shed light on interconnected biogeochemical processes in an aquifer system.</title>
        <authorList>
            <person name="Anantharaman K."/>
            <person name="Brown C.T."/>
            <person name="Hug L.A."/>
            <person name="Sharon I."/>
            <person name="Castelle C.J."/>
            <person name="Probst A.J."/>
            <person name="Thomas B.C."/>
            <person name="Singh A."/>
            <person name="Wilkins M.J."/>
            <person name="Karaoz U."/>
            <person name="Brodie E.L."/>
            <person name="Williams K.H."/>
            <person name="Hubbard S.S."/>
            <person name="Banfield J.F."/>
        </authorList>
    </citation>
    <scope>NUCLEOTIDE SEQUENCE [LARGE SCALE GENOMIC DNA]</scope>
</reference>
<evidence type="ECO:0000313" key="2">
    <source>
        <dbReference type="EMBL" id="OGM04683.1"/>
    </source>
</evidence>
<dbReference type="Gene3D" id="3.80.30.20">
    <property type="entry name" value="tm_1862 like domain"/>
    <property type="match status" value="1"/>
</dbReference>
<dbReference type="STRING" id="1817813.A2008_05560"/>
<evidence type="ECO:0000313" key="3">
    <source>
        <dbReference type="Proteomes" id="UP000178735"/>
    </source>
</evidence>
<dbReference type="SMART" id="SM00729">
    <property type="entry name" value="Elp3"/>
    <property type="match status" value="1"/>
</dbReference>